<gene>
    <name evidence="2" type="ORF">CISIN_1g017129mg</name>
</gene>
<feature type="region of interest" description="Disordered" evidence="1">
    <location>
        <begin position="69"/>
        <end position="88"/>
    </location>
</feature>
<dbReference type="PANTHER" id="PTHR37258:SF1">
    <property type="entry name" value="FANTOM PROTEIN"/>
    <property type="match status" value="1"/>
</dbReference>
<protein>
    <submittedName>
        <fullName evidence="2">Uncharacterized protein</fullName>
    </submittedName>
</protein>
<evidence type="ECO:0000313" key="3">
    <source>
        <dbReference type="Proteomes" id="UP000027120"/>
    </source>
</evidence>
<organism evidence="2 3">
    <name type="scientific">Citrus sinensis</name>
    <name type="common">Sweet orange</name>
    <name type="synonym">Citrus aurantium var. sinensis</name>
    <dbReference type="NCBI Taxonomy" id="2711"/>
    <lineage>
        <taxon>Eukaryota</taxon>
        <taxon>Viridiplantae</taxon>
        <taxon>Streptophyta</taxon>
        <taxon>Embryophyta</taxon>
        <taxon>Tracheophyta</taxon>
        <taxon>Spermatophyta</taxon>
        <taxon>Magnoliopsida</taxon>
        <taxon>eudicotyledons</taxon>
        <taxon>Gunneridae</taxon>
        <taxon>Pentapetalae</taxon>
        <taxon>rosids</taxon>
        <taxon>malvids</taxon>
        <taxon>Sapindales</taxon>
        <taxon>Rutaceae</taxon>
        <taxon>Aurantioideae</taxon>
        <taxon>Citrus</taxon>
    </lineage>
</organism>
<dbReference type="EMBL" id="KK787533">
    <property type="protein sequence ID" value="KDO38743.1"/>
    <property type="molecule type" value="Genomic_DNA"/>
</dbReference>
<proteinExistence type="predicted"/>
<keyword evidence="3" id="KW-1185">Reference proteome</keyword>
<evidence type="ECO:0000313" key="2">
    <source>
        <dbReference type="EMBL" id="KDO38743.1"/>
    </source>
</evidence>
<feature type="compositionally biased region" description="Basic residues" evidence="1">
    <location>
        <begin position="303"/>
        <end position="318"/>
    </location>
</feature>
<name>A0A067D7H0_CITSI</name>
<dbReference type="PaxDb" id="2711-XP_006493204.1"/>
<accession>A0A067D7H0</accession>
<dbReference type="STRING" id="2711.A0A067D7H0"/>
<feature type="region of interest" description="Disordered" evidence="1">
    <location>
        <begin position="279"/>
        <end position="328"/>
    </location>
</feature>
<dbReference type="eggNOG" id="ENOG502RZPQ">
    <property type="taxonomic scope" value="Eukaryota"/>
</dbReference>
<evidence type="ECO:0000256" key="1">
    <source>
        <dbReference type="SAM" id="MobiDB-lite"/>
    </source>
</evidence>
<sequence length="376" mass="42479">MCSTVESSQPKSTVQFPEQTILGKYWSTSAMICSMSTGKSCSNWLDRLRSNKGFPVGDDLELDHFLENKDSNLKPKSNSSESTQNRKVATEEICGENENGDDKGEWFGIMNNVLSDLFIMGESNDDQSCKFSRKKISRKQTNPKFCLVSRMTSSNVEEEQSCGGCERKDENAQIENKLKEEVDGEENVNNVVEMEDGEREELLGYSRNEVTVIDTSCTEWKFEKLVYRKRNVWKVREKKGKSRMIGLGRKKRKANGADANVDTKKKFKLNSQEDCIFSSKHSPQAEEGEEVREETIEYPNQVPKKRLLLSRSPKKGKNGGKSASLRKGMSTIKKSIAECSKSPFPNCGIEKNQVPCNKSITWEKVSGLEVNSLHES</sequence>
<dbReference type="PANTHER" id="PTHR37258">
    <property type="entry name" value="FANTOM PROTEIN"/>
    <property type="match status" value="1"/>
</dbReference>
<reference evidence="2 3" key="1">
    <citation type="submission" date="2014-04" db="EMBL/GenBank/DDBJ databases">
        <authorList>
            <consortium name="International Citrus Genome Consortium"/>
            <person name="Gmitter F."/>
            <person name="Chen C."/>
            <person name="Farmerie W."/>
            <person name="Harkins T."/>
            <person name="Desany B."/>
            <person name="Mohiuddin M."/>
            <person name="Kodira C."/>
            <person name="Borodovsky M."/>
            <person name="Lomsadze A."/>
            <person name="Burns P."/>
            <person name="Jenkins J."/>
            <person name="Prochnik S."/>
            <person name="Shu S."/>
            <person name="Chapman J."/>
            <person name="Pitluck S."/>
            <person name="Schmutz J."/>
            <person name="Rokhsar D."/>
        </authorList>
    </citation>
    <scope>NUCLEOTIDE SEQUENCE</scope>
</reference>
<feature type="compositionally biased region" description="Polar residues" evidence="1">
    <location>
        <begin position="74"/>
        <end position="87"/>
    </location>
</feature>
<dbReference type="Proteomes" id="UP000027120">
    <property type="component" value="Unassembled WGS sequence"/>
</dbReference>
<dbReference type="AlphaFoldDB" id="A0A067D7H0"/>